<dbReference type="eggNOG" id="KOG3394">
    <property type="taxonomic scope" value="Eukaryota"/>
</dbReference>
<comment type="similarity">
    <text evidence="2">Belongs to the OS-9 family.</text>
</comment>
<dbReference type="AlphaFoldDB" id="A0A0L0S145"/>
<reference evidence="11 12" key="1">
    <citation type="submission" date="2009-11" db="EMBL/GenBank/DDBJ databases">
        <title>Annotation of Allomyces macrogynus ATCC 38327.</title>
        <authorList>
            <consortium name="The Broad Institute Genome Sequencing Platform"/>
            <person name="Russ C."/>
            <person name="Cuomo C."/>
            <person name="Burger G."/>
            <person name="Gray M.W."/>
            <person name="Holland P.W.H."/>
            <person name="King N."/>
            <person name="Lang F.B.F."/>
            <person name="Roger A.J."/>
            <person name="Ruiz-Trillo I."/>
            <person name="Young S.K."/>
            <person name="Zeng Q."/>
            <person name="Gargeya S."/>
            <person name="Fitzgerald M."/>
            <person name="Haas B."/>
            <person name="Abouelleil A."/>
            <person name="Alvarado L."/>
            <person name="Arachchi H.M."/>
            <person name="Berlin A."/>
            <person name="Chapman S.B."/>
            <person name="Gearin G."/>
            <person name="Goldberg J."/>
            <person name="Griggs A."/>
            <person name="Gujja S."/>
            <person name="Hansen M."/>
            <person name="Heiman D."/>
            <person name="Howarth C."/>
            <person name="Larimer J."/>
            <person name="Lui A."/>
            <person name="MacDonald P.J.P."/>
            <person name="McCowen C."/>
            <person name="Montmayeur A."/>
            <person name="Murphy C."/>
            <person name="Neiman D."/>
            <person name="Pearson M."/>
            <person name="Priest M."/>
            <person name="Roberts A."/>
            <person name="Saif S."/>
            <person name="Shea T."/>
            <person name="Sisk P."/>
            <person name="Stolte C."/>
            <person name="Sykes S."/>
            <person name="Wortman J."/>
            <person name="Nusbaum C."/>
            <person name="Birren B."/>
        </authorList>
    </citation>
    <scope>NUCLEOTIDE SEQUENCE [LARGE SCALE GENOMIC DNA]</scope>
    <source>
        <strain evidence="11 12">ATCC 38327</strain>
    </source>
</reference>
<dbReference type="GO" id="GO:0030246">
    <property type="term" value="F:carbohydrate binding"/>
    <property type="evidence" value="ECO:0007669"/>
    <property type="project" value="UniProtKB-KW"/>
</dbReference>
<accession>A0A0L0S145</accession>
<dbReference type="GO" id="GO:0005788">
    <property type="term" value="C:endoplasmic reticulum lumen"/>
    <property type="evidence" value="ECO:0007669"/>
    <property type="project" value="TreeGrafter"/>
</dbReference>
<feature type="compositionally biased region" description="Low complexity" evidence="8">
    <location>
        <begin position="111"/>
        <end position="123"/>
    </location>
</feature>
<evidence type="ECO:0000256" key="1">
    <source>
        <dbReference type="ARBA" id="ARBA00004367"/>
    </source>
</evidence>
<dbReference type="PROSITE" id="PS51914">
    <property type="entry name" value="MRH"/>
    <property type="match status" value="1"/>
</dbReference>
<keyword evidence="4 9" id="KW-0732">Signal</keyword>
<dbReference type="GO" id="GO:0005789">
    <property type="term" value="C:endoplasmic reticulum membrane"/>
    <property type="evidence" value="ECO:0007669"/>
    <property type="project" value="UniProtKB-SubCell"/>
</dbReference>
<feature type="region of interest" description="Disordered" evidence="8">
    <location>
        <begin position="34"/>
        <end position="59"/>
    </location>
</feature>
<dbReference type="InterPro" id="IPR045149">
    <property type="entry name" value="OS-9-like"/>
</dbReference>
<proteinExistence type="inferred from homology"/>
<keyword evidence="12" id="KW-1185">Reference proteome</keyword>
<dbReference type="Gene3D" id="2.70.130.10">
    <property type="entry name" value="Mannose-6-phosphate receptor binding domain"/>
    <property type="match status" value="1"/>
</dbReference>
<evidence type="ECO:0000313" key="11">
    <source>
        <dbReference type="EMBL" id="KNE56125.1"/>
    </source>
</evidence>
<evidence type="ECO:0000256" key="7">
    <source>
        <dbReference type="ARBA" id="ARBA00023157"/>
    </source>
</evidence>
<evidence type="ECO:0000256" key="8">
    <source>
        <dbReference type="SAM" id="MobiDB-lite"/>
    </source>
</evidence>
<dbReference type="EMBL" id="GG745330">
    <property type="protein sequence ID" value="KNE56125.1"/>
    <property type="molecule type" value="Genomic_DNA"/>
</dbReference>
<dbReference type="GO" id="GO:0030968">
    <property type="term" value="P:endoplasmic reticulum unfolded protein response"/>
    <property type="evidence" value="ECO:0007669"/>
    <property type="project" value="InterPro"/>
</dbReference>
<keyword evidence="7" id="KW-1015">Disulfide bond</keyword>
<evidence type="ECO:0000256" key="2">
    <source>
        <dbReference type="ARBA" id="ARBA00009918"/>
    </source>
</evidence>
<evidence type="ECO:0000256" key="6">
    <source>
        <dbReference type="ARBA" id="ARBA00022824"/>
    </source>
</evidence>
<dbReference type="STRING" id="578462.A0A0L0S145"/>
<evidence type="ECO:0000256" key="5">
    <source>
        <dbReference type="ARBA" id="ARBA00022734"/>
    </source>
</evidence>
<dbReference type="PANTHER" id="PTHR15414:SF0">
    <property type="entry name" value="ENDOPLASMIC RETICULUM LECTIN 1"/>
    <property type="match status" value="1"/>
</dbReference>
<feature type="signal peptide" evidence="9">
    <location>
        <begin position="1"/>
        <end position="33"/>
    </location>
</feature>
<dbReference type="InterPro" id="IPR012913">
    <property type="entry name" value="OS9-like_dom"/>
</dbReference>
<organism evidence="11 12">
    <name type="scientific">Allomyces macrogynus (strain ATCC 38327)</name>
    <name type="common">Allomyces javanicus var. macrogynus</name>
    <dbReference type="NCBI Taxonomy" id="578462"/>
    <lineage>
        <taxon>Eukaryota</taxon>
        <taxon>Fungi</taxon>
        <taxon>Fungi incertae sedis</taxon>
        <taxon>Blastocladiomycota</taxon>
        <taxon>Blastocladiomycetes</taxon>
        <taxon>Blastocladiales</taxon>
        <taxon>Blastocladiaceae</taxon>
        <taxon>Allomyces</taxon>
    </lineage>
</organism>
<name>A0A0L0S145_ALLM3</name>
<dbReference type="GO" id="GO:0030970">
    <property type="term" value="P:retrograde protein transport, ER to cytosol"/>
    <property type="evidence" value="ECO:0007669"/>
    <property type="project" value="TreeGrafter"/>
</dbReference>
<dbReference type="InterPro" id="IPR009011">
    <property type="entry name" value="Man6P_isomerase_rcpt-bd_dom_sf"/>
</dbReference>
<dbReference type="InterPro" id="IPR044865">
    <property type="entry name" value="MRH_dom"/>
</dbReference>
<feature type="chain" id="PRO_5005547722" description="Protein OS-9 homolog" evidence="9">
    <location>
        <begin position="34"/>
        <end position="471"/>
    </location>
</feature>
<evidence type="ECO:0000256" key="4">
    <source>
        <dbReference type="ARBA" id="ARBA00022729"/>
    </source>
</evidence>
<keyword evidence="6" id="KW-0256">Endoplasmic reticulum</keyword>
<dbReference type="SUPFAM" id="SSF50911">
    <property type="entry name" value="Mannose 6-phosphate receptor domain"/>
    <property type="match status" value="1"/>
</dbReference>
<feature type="region of interest" description="Disordered" evidence="8">
    <location>
        <begin position="111"/>
        <end position="130"/>
    </location>
</feature>
<comment type="subcellular location">
    <subcellularLocation>
        <location evidence="1">Endoplasmic reticulum membrane</location>
        <topology evidence="1">Peripheral membrane protein</topology>
        <orientation evidence="1">Lumenal side</orientation>
    </subcellularLocation>
</comment>
<evidence type="ECO:0000256" key="9">
    <source>
        <dbReference type="SAM" id="SignalP"/>
    </source>
</evidence>
<keyword evidence="5" id="KW-0430">Lectin</keyword>
<dbReference type="Pfam" id="PF07915">
    <property type="entry name" value="PRKCSH"/>
    <property type="match status" value="1"/>
</dbReference>
<reference evidence="12" key="2">
    <citation type="submission" date="2009-11" db="EMBL/GenBank/DDBJ databases">
        <title>The Genome Sequence of Allomyces macrogynus strain ATCC 38327.</title>
        <authorList>
            <consortium name="The Broad Institute Genome Sequencing Platform"/>
            <person name="Russ C."/>
            <person name="Cuomo C."/>
            <person name="Shea T."/>
            <person name="Young S.K."/>
            <person name="Zeng Q."/>
            <person name="Koehrsen M."/>
            <person name="Haas B."/>
            <person name="Borodovsky M."/>
            <person name="Guigo R."/>
            <person name="Alvarado L."/>
            <person name="Berlin A."/>
            <person name="Borenstein D."/>
            <person name="Chen Z."/>
            <person name="Engels R."/>
            <person name="Freedman E."/>
            <person name="Gellesch M."/>
            <person name="Goldberg J."/>
            <person name="Griggs A."/>
            <person name="Gujja S."/>
            <person name="Heiman D."/>
            <person name="Hepburn T."/>
            <person name="Howarth C."/>
            <person name="Jen D."/>
            <person name="Larson L."/>
            <person name="Lewis B."/>
            <person name="Mehta T."/>
            <person name="Park D."/>
            <person name="Pearson M."/>
            <person name="Roberts A."/>
            <person name="Saif S."/>
            <person name="Shenoy N."/>
            <person name="Sisk P."/>
            <person name="Stolte C."/>
            <person name="Sykes S."/>
            <person name="Walk T."/>
            <person name="White J."/>
            <person name="Yandava C."/>
            <person name="Burger G."/>
            <person name="Gray M.W."/>
            <person name="Holland P.W.H."/>
            <person name="King N."/>
            <person name="Lang F.B.F."/>
            <person name="Roger A.J."/>
            <person name="Ruiz-Trillo I."/>
            <person name="Lander E."/>
            <person name="Nusbaum C."/>
        </authorList>
    </citation>
    <scope>NUCLEOTIDE SEQUENCE [LARGE SCALE GENOMIC DNA]</scope>
    <source>
        <strain evidence="12">ATCC 38327</strain>
    </source>
</reference>
<evidence type="ECO:0000313" key="12">
    <source>
        <dbReference type="Proteomes" id="UP000054350"/>
    </source>
</evidence>
<dbReference type="OrthoDB" id="448954at2759"/>
<sequence>MARPPRLTKATGPLPRAALLALAVLALSHVVTTGVASSSSNGKDRVHGPRVVVDPPSPFDDLLPGDRAHDIIFHRVPIPMPTDDEARKHVYALPGSGRAVYCPPPTPAGAPAPSSVPVSSAAHAAHRPDPRTDTELIAAARALLAPLRGTCQSTSQGWWSYQFCYQRNAVQFHDFGAHAASVHYVLGRSPPSGDAPPAQVPRLAGRRYLAETYTLGTICDVTGHPRTAQIQYHCAVDGTDRIAYVKELATCAYVVAIHSPRLCADRAFADAPDARPVTRTCTPVVAHGEPIVAAVQDLASARVFHPRTVAVPSPTPPLDVVADQILAAAAPPPLRKGGIAAALTDAVAKLAAEYLHVQGGLLKDAIAQLAGERTDVAEKGEEREVFVMNEVPGHDNQVAVKIGNMELVLETDRDGNRVVKSANKMGGGGKGAAAAAAPLVDRAEVDEDEDDDDEPSEPLEPEFDPFQGVLV</sequence>
<dbReference type="Proteomes" id="UP000054350">
    <property type="component" value="Unassembled WGS sequence"/>
</dbReference>
<feature type="domain" description="MRH" evidence="10">
    <location>
        <begin position="149"/>
        <end position="265"/>
    </location>
</feature>
<dbReference type="VEuPathDB" id="FungiDB:AMAG_01962"/>
<gene>
    <name evidence="11" type="ORF">AMAG_01962</name>
</gene>
<protein>
    <recommendedName>
        <fullName evidence="3">Protein OS-9 homolog</fullName>
    </recommendedName>
</protein>
<feature type="region of interest" description="Disordered" evidence="8">
    <location>
        <begin position="422"/>
        <end position="471"/>
    </location>
</feature>
<feature type="compositionally biased region" description="Acidic residues" evidence="8">
    <location>
        <begin position="444"/>
        <end position="463"/>
    </location>
</feature>
<evidence type="ECO:0000256" key="3">
    <source>
        <dbReference type="ARBA" id="ARBA00018727"/>
    </source>
</evidence>
<dbReference type="PANTHER" id="PTHR15414">
    <property type="entry name" value="OS-9-RELATED"/>
    <property type="match status" value="1"/>
</dbReference>
<evidence type="ECO:0000259" key="10">
    <source>
        <dbReference type="PROSITE" id="PS51914"/>
    </source>
</evidence>